<protein>
    <submittedName>
        <fullName evidence="1">Uncharacterized protein</fullName>
    </submittedName>
</protein>
<name>A0A0C3A5X9_SERVB</name>
<dbReference type="HOGENOM" id="CLU_2374111_0_0_1"/>
<dbReference type="Proteomes" id="UP000054097">
    <property type="component" value="Unassembled WGS sequence"/>
</dbReference>
<reference evidence="1 2" key="1">
    <citation type="submission" date="2014-04" db="EMBL/GenBank/DDBJ databases">
        <authorList>
            <consortium name="DOE Joint Genome Institute"/>
            <person name="Kuo A."/>
            <person name="Zuccaro A."/>
            <person name="Kohler A."/>
            <person name="Nagy L.G."/>
            <person name="Floudas D."/>
            <person name="Copeland A."/>
            <person name="Barry K.W."/>
            <person name="Cichocki N."/>
            <person name="Veneault-Fourrey C."/>
            <person name="LaButti K."/>
            <person name="Lindquist E.A."/>
            <person name="Lipzen A."/>
            <person name="Lundell T."/>
            <person name="Morin E."/>
            <person name="Murat C."/>
            <person name="Sun H."/>
            <person name="Tunlid A."/>
            <person name="Henrissat B."/>
            <person name="Grigoriev I.V."/>
            <person name="Hibbett D.S."/>
            <person name="Martin F."/>
            <person name="Nordberg H.P."/>
            <person name="Cantor M.N."/>
            <person name="Hua S.X."/>
        </authorList>
    </citation>
    <scope>NUCLEOTIDE SEQUENCE [LARGE SCALE GENOMIC DNA]</scope>
    <source>
        <strain evidence="1 2">MAFF 305830</strain>
    </source>
</reference>
<keyword evidence="2" id="KW-1185">Reference proteome</keyword>
<organism evidence="1 2">
    <name type="scientific">Serendipita vermifera MAFF 305830</name>
    <dbReference type="NCBI Taxonomy" id="933852"/>
    <lineage>
        <taxon>Eukaryota</taxon>
        <taxon>Fungi</taxon>
        <taxon>Dikarya</taxon>
        <taxon>Basidiomycota</taxon>
        <taxon>Agaricomycotina</taxon>
        <taxon>Agaricomycetes</taxon>
        <taxon>Sebacinales</taxon>
        <taxon>Serendipitaceae</taxon>
        <taxon>Serendipita</taxon>
    </lineage>
</organism>
<accession>A0A0C3A5X9</accession>
<gene>
    <name evidence="1" type="ORF">M408DRAFT_334149</name>
</gene>
<evidence type="ECO:0000313" key="1">
    <source>
        <dbReference type="EMBL" id="KIM20075.1"/>
    </source>
</evidence>
<proteinExistence type="predicted"/>
<dbReference type="EMBL" id="KN824481">
    <property type="protein sequence ID" value="KIM20075.1"/>
    <property type="molecule type" value="Genomic_DNA"/>
</dbReference>
<dbReference type="AlphaFoldDB" id="A0A0C3A5X9"/>
<sequence length="95" mass="11096">MKAPIYSFRDDFDKVSKLGMHFCDFGEGLHVWLRDDLKFKRLKDTLKRFNVHGSYSKGNTESPHLCSGCIHTPLNTDRIRLIWWIGKDESPIAKE</sequence>
<reference evidence="2" key="2">
    <citation type="submission" date="2015-01" db="EMBL/GenBank/DDBJ databases">
        <title>Evolutionary Origins and Diversification of the Mycorrhizal Mutualists.</title>
        <authorList>
            <consortium name="DOE Joint Genome Institute"/>
            <consortium name="Mycorrhizal Genomics Consortium"/>
            <person name="Kohler A."/>
            <person name="Kuo A."/>
            <person name="Nagy L.G."/>
            <person name="Floudas D."/>
            <person name="Copeland A."/>
            <person name="Barry K.W."/>
            <person name="Cichocki N."/>
            <person name="Veneault-Fourrey C."/>
            <person name="LaButti K."/>
            <person name="Lindquist E.A."/>
            <person name="Lipzen A."/>
            <person name="Lundell T."/>
            <person name="Morin E."/>
            <person name="Murat C."/>
            <person name="Riley R."/>
            <person name="Ohm R."/>
            <person name="Sun H."/>
            <person name="Tunlid A."/>
            <person name="Henrissat B."/>
            <person name="Grigoriev I.V."/>
            <person name="Hibbett D.S."/>
            <person name="Martin F."/>
        </authorList>
    </citation>
    <scope>NUCLEOTIDE SEQUENCE [LARGE SCALE GENOMIC DNA]</scope>
    <source>
        <strain evidence="2">MAFF 305830</strain>
    </source>
</reference>
<evidence type="ECO:0000313" key="2">
    <source>
        <dbReference type="Proteomes" id="UP000054097"/>
    </source>
</evidence>